<proteinExistence type="predicted"/>
<dbReference type="PANTHER" id="PTHR43317">
    <property type="entry name" value="THERMOSPERMINE SYNTHASE ACAULIS5"/>
    <property type="match status" value="1"/>
</dbReference>
<protein>
    <submittedName>
        <fullName evidence="2">Spermidine synthase</fullName>
    </submittedName>
</protein>
<comment type="caution">
    <text evidence="2">The sequence shown here is derived from an EMBL/GenBank/DDBJ whole genome shotgun (WGS) entry which is preliminary data.</text>
</comment>
<evidence type="ECO:0000313" key="3">
    <source>
        <dbReference type="Proteomes" id="UP001595683"/>
    </source>
</evidence>
<keyword evidence="3" id="KW-1185">Reference proteome</keyword>
<evidence type="ECO:0000256" key="1">
    <source>
        <dbReference type="ARBA" id="ARBA00023115"/>
    </source>
</evidence>
<organism evidence="2 3">
    <name type="scientific">Novosphingobium pokkalii</name>
    <dbReference type="NCBI Taxonomy" id="1770194"/>
    <lineage>
        <taxon>Bacteria</taxon>
        <taxon>Pseudomonadati</taxon>
        <taxon>Pseudomonadota</taxon>
        <taxon>Alphaproteobacteria</taxon>
        <taxon>Sphingomonadales</taxon>
        <taxon>Sphingomonadaceae</taxon>
        <taxon>Novosphingobium</taxon>
    </lineage>
</organism>
<evidence type="ECO:0000313" key="2">
    <source>
        <dbReference type="EMBL" id="MFC3670076.1"/>
    </source>
</evidence>
<gene>
    <name evidence="2" type="ORF">ACFOOT_01425</name>
</gene>
<dbReference type="RefSeq" id="WP_229815288.1">
    <property type="nucleotide sequence ID" value="NZ_BMZP01000009.1"/>
</dbReference>
<accession>A0ABV7UY14</accession>
<keyword evidence="1" id="KW-0620">Polyamine biosynthesis</keyword>
<dbReference type="EMBL" id="JBHRYE010000002">
    <property type="protein sequence ID" value="MFC3670076.1"/>
    <property type="molecule type" value="Genomic_DNA"/>
</dbReference>
<dbReference type="PANTHER" id="PTHR43317:SF3">
    <property type="entry name" value="BLR2883 PROTEIN"/>
    <property type="match status" value="1"/>
</dbReference>
<name>A0ABV7UY14_9SPHN</name>
<dbReference type="Gene3D" id="3.40.50.150">
    <property type="entry name" value="Vaccinia Virus protein VP39"/>
    <property type="match status" value="1"/>
</dbReference>
<dbReference type="InterPro" id="IPR029063">
    <property type="entry name" value="SAM-dependent_MTases_sf"/>
</dbReference>
<dbReference type="SUPFAM" id="SSF53335">
    <property type="entry name" value="S-adenosyl-L-methionine-dependent methyltransferases"/>
    <property type="match status" value="1"/>
</dbReference>
<dbReference type="Proteomes" id="UP001595683">
    <property type="component" value="Unassembled WGS sequence"/>
</dbReference>
<reference evidence="3" key="1">
    <citation type="journal article" date="2019" name="Int. J. Syst. Evol. Microbiol.">
        <title>The Global Catalogue of Microorganisms (GCM) 10K type strain sequencing project: providing services to taxonomists for standard genome sequencing and annotation.</title>
        <authorList>
            <consortium name="The Broad Institute Genomics Platform"/>
            <consortium name="The Broad Institute Genome Sequencing Center for Infectious Disease"/>
            <person name="Wu L."/>
            <person name="Ma J."/>
        </authorList>
    </citation>
    <scope>NUCLEOTIDE SEQUENCE [LARGE SCALE GENOMIC DNA]</scope>
    <source>
        <strain evidence="3">KCTC 42224</strain>
    </source>
</reference>
<sequence length="245" mass="26226">MAQTSLAPALPPAQDGWRRSSDIRLIDKARLPDGGELLLLQSGDAFSIELDEEELMGNTDYVSEQDLAHMTAQRLGRPDGAVLIGGLGMGFTLGAALEAWGPKARIRVAELVPEILAWARGPLAHVMAGKLDDPRVTVTLGDVHDVIAQGAKNREGTFDAILLDVDNGPDGFVQKENDRLYGPAGLAAAHAALRPGGILTVWSADPDGSFTRALLEAGFDVEVALVPAYEGAREEQHCLWFARRD</sequence>